<dbReference type="InterPro" id="IPR029039">
    <property type="entry name" value="Flavoprotein-like_sf"/>
</dbReference>
<evidence type="ECO:0000313" key="5">
    <source>
        <dbReference type="Proteomes" id="UP000807825"/>
    </source>
</evidence>
<keyword evidence="1" id="KW-0285">Flavoprotein</keyword>
<dbReference type="AlphaFoldDB" id="A0A9D6Z6K8"/>
<proteinExistence type="predicted"/>
<dbReference type="InterPro" id="IPR051796">
    <property type="entry name" value="ISF_SsuE-like"/>
</dbReference>
<dbReference type="Gene3D" id="3.40.50.360">
    <property type="match status" value="1"/>
</dbReference>
<gene>
    <name evidence="4" type="ORF">HY912_24285</name>
</gene>
<keyword evidence="2" id="KW-0288">FMN</keyword>
<dbReference type="InterPro" id="IPR005025">
    <property type="entry name" value="FMN_Rdtase-like_dom"/>
</dbReference>
<evidence type="ECO:0000256" key="2">
    <source>
        <dbReference type="ARBA" id="ARBA00022643"/>
    </source>
</evidence>
<dbReference type="PANTHER" id="PTHR43278">
    <property type="entry name" value="NAD(P)H-DEPENDENT FMN-CONTAINING OXIDOREDUCTASE YWQN-RELATED"/>
    <property type="match status" value="1"/>
</dbReference>
<organism evidence="4 5">
    <name type="scientific">Desulfomonile tiedjei</name>
    <dbReference type="NCBI Taxonomy" id="2358"/>
    <lineage>
        <taxon>Bacteria</taxon>
        <taxon>Pseudomonadati</taxon>
        <taxon>Thermodesulfobacteriota</taxon>
        <taxon>Desulfomonilia</taxon>
        <taxon>Desulfomonilales</taxon>
        <taxon>Desulfomonilaceae</taxon>
        <taxon>Desulfomonile</taxon>
    </lineage>
</organism>
<dbReference type="GO" id="GO:0016491">
    <property type="term" value="F:oxidoreductase activity"/>
    <property type="evidence" value="ECO:0007669"/>
    <property type="project" value="InterPro"/>
</dbReference>
<dbReference type="EMBL" id="JACRDE010000629">
    <property type="protein sequence ID" value="MBI5252627.1"/>
    <property type="molecule type" value="Genomic_DNA"/>
</dbReference>
<name>A0A9D6Z6K8_9BACT</name>
<feature type="domain" description="NADPH-dependent FMN reductase-like" evidence="3">
    <location>
        <begin position="1"/>
        <end position="159"/>
    </location>
</feature>
<dbReference type="Proteomes" id="UP000807825">
    <property type="component" value="Unassembled WGS sequence"/>
</dbReference>
<dbReference type="PANTHER" id="PTHR43278:SF4">
    <property type="entry name" value="NAD(P)H-DEPENDENT FMN-CONTAINING OXIDOREDUCTASE YWQN-RELATED"/>
    <property type="match status" value="1"/>
</dbReference>
<sequence>MKVTAFNGSARMNGNTTILLNTVLEELREEGIETELVHLSELEIKGCTACYQCWNNKDQQCAVDNDDVNELVDKMVHSEGIILGSPTYFADITSEMKALVDRAGMVSKANEDMLKRKVGAAVVVARRAGSIHAFDSLNHFFFIGEMIVPGASYWNVGFGREIGEVAKDEEALGTMKTLGQNMAWLMKKIYSK</sequence>
<protein>
    <submittedName>
        <fullName evidence="4">Flavodoxin family protein</fullName>
    </submittedName>
</protein>
<evidence type="ECO:0000256" key="1">
    <source>
        <dbReference type="ARBA" id="ARBA00022630"/>
    </source>
</evidence>
<dbReference type="Pfam" id="PF03358">
    <property type="entry name" value="FMN_red"/>
    <property type="match status" value="1"/>
</dbReference>
<evidence type="ECO:0000259" key="3">
    <source>
        <dbReference type="Pfam" id="PF03358"/>
    </source>
</evidence>
<comment type="caution">
    <text evidence="4">The sequence shown here is derived from an EMBL/GenBank/DDBJ whole genome shotgun (WGS) entry which is preliminary data.</text>
</comment>
<evidence type="ECO:0000313" key="4">
    <source>
        <dbReference type="EMBL" id="MBI5252627.1"/>
    </source>
</evidence>
<accession>A0A9D6Z6K8</accession>
<reference evidence="4" key="1">
    <citation type="submission" date="2020-07" db="EMBL/GenBank/DDBJ databases">
        <title>Huge and variable diversity of episymbiotic CPR bacteria and DPANN archaea in groundwater ecosystems.</title>
        <authorList>
            <person name="He C.Y."/>
            <person name="Keren R."/>
            <person name="Whittaker M."/>
            <person name="Farag I.F."/>
            <person name="Doudna J."/>
            <person name="Cate J.H.D."/>
            <person name="Banfield J.F."/>
        </authorList>
    </citation>
    <scope>NUCLEOTIDE SEQUENCE</scope>
    <source>
        <strain evidence="4">NC_groundwater_1664_Pr3_B-0.1um_52_9</strain>
    </source>
</reference>
<dbReference type="SUPFAM" id="SSF52218">
    <property type="entry name" value="Flavoproteins"/>
    <property type="match status" value="1"/>
</dbReference>